<evidence type="ECO:0000256" key="6">
    <source>
        <dbReference type="PIRSR" id="PIRSR613078-2"/>
    </source>
</evidence>
<dbReference type="Pfam" id="PF00300">
    <property type="entry name" value="His_Phos_1"/>
    <property type="match status" value="1"/>
</dbReference>
<feature type="binding site" evidence="4 6">
    <location>
        <position position="98"/>
    </location>
    <ligand>
        <name>substrate</name>
    </ligand>
</feature>
<name>A0A917SH95_9ACTN</name>
<dbReference type="InterPro" id="IPR005952">
    <property type="entry name" value="Phosphogly_mut1"/>
</dbReference>
<dbReference type="Gene3D" id="3.40.50.1240">
    <property type="entry name" value="Phosphoglycerate mutase-like"/>
    <property type="match status" value="1"/>
</dbReference>
<dbReference type="SMART" id="SM00855">
    <property type="entry name" value="PGAM"/>
    <property type="match status" value="1"/>
</dbReference>
<keyword evidence="4" id="KW-0312">Gluconeogenesis</keyword>
<dbReference type="PIRSF" id="PIRSF000709">
    <property type="entry name" value="6PFK_2-Ptase"/>
    <property type="match status" value="1"/>
</dbReference>
<proteinExistence type="inferred from homology"/>
<reference evidence="9" key="2">
    <citation type="submission" date="2020-09" db="EMBL/GenBank/DDBJ databases">
        <authorList>
            <person name="Sun Q."/>
            <person name="Zhou Y."/>
        </authorList>
    </citation>
    <scope>NUCLEOTIDE SEQUENCE</scope>
    <source>
        <strain evidence="9">CGMCC 4.7306</strain>
    </source>
</reference>
<organism evidence="9 10">
    <name type="scientific">Microlunatus endophyticus</name>
    <dbReference type="NCBI Taxonomy" id="1716077"/>
    <lineage>
        <taxon>Bacteria</taxon>
        <taxon>Bacillati</taxon>
        <taxon>Actinomycetota</taxon>
        <taxon>Actinomycetes</taxon>
        <taxon>Propionibacteriales</taxon>
        <taxon>Propionibacteriaceae</taxon>
        <taxon>Microlunatus</taxon>
    </lineage>
</organism>
<dbReference type="PANTHER" id="PTHR11931">
    <property type="entry name" value="PHOSPHOGLYCERATE MUTASE"/>
    <property type="match status" value="1"/>
</dbReference>
<keyword evidence="2 4" id="KW-0324">Glycolysis</keyword>
<accession>A0A917SH95</accession>
<dbReference type="Proteomes" id="UP000613840">
    <property type="component" value="Unassembled WGS sequence"/>
</dbReference>
<keyword evidence="3 4" id="KW-0413">Isomerase</keyword>
<dbReference type="EC" id="5.4.2.11" evidence="4 8"/>
<feature type="binding site" evidence="4 6">
    <location>
        <begin position="8"/>
        <end position="15"/>
    </location>
    <ligand>
        <name>substrate</name>
    </ligand>
</feature>
<feature type="binding site" evidence="4 6">
    <location>
        <begin position="87"/>
        <end position="90"/>
    </location>
    <ligand>
        <name>substrate</name>
    </ligand>
</feature>
<dbReference type="InterPro" id="IPR001345">
    <property type="entry name" value="PG/BPGM_mutase_AS"/>
</dbReference>
<dbReference type="InterPro" id="IPR013078">
    <property type="entry name" value="His_Pase_superF_clade-1"/>
</dbReference>
<dbReference type="HAMAP" id="MF_01039">
    <property type="entry name" value="PGAM_GpmA"/>
    <property type="match status" value="1"/>
</dbReference>
<dbReference type="CDD" id="cd07067">
    <property type="entry name" value="HP_PGM_like"/>
    <property type="match status" value="1"/>
</dbReference>
<comment type="pathway">
    <text evidence="4 8">Carbohydrate degradation; glycolysis; pyruvate from D-glyceraldehyde 3-phosphate: step 3/5.</text>
</comment>
<evidence type="ECO:0000256" key="8">
    <source>
        <dbReference type="RuleBase" id="RU004512"/>
    </source>
</evidence>
<evidence type="ECO:0000313" key="10">
    <source>
        <dbReference type="Proteomes" id="UP000613840"/>
    </source>
</evidence>
<dbReference type="RefSeq" id="WP_229670441.1">
    <property type="nucleotide sequence ID" value="NZ_BMMZ01000014.1"/>
</dbReference>
<gene>
    <name evidence="9" type="primary">gpm</name>
    <name evidence="4" type="synonym">gpmA</name>
    <name evidence="9" type="ORF">GCM10011575_42100</name>
</gene>
<dbReference type="EMBL" id="BMMZ01000014">
    <property type="protein sequence ID" value="GGL79298.1"/>
    <property type="molecule type" value="Genomic_DNA"/>
</dbReference>
<feature type="binding site" evidence="4 6">
    <location>
        <begin position="114"/>
        <end position="115"/>
    </location>
    <ligand>
        <name>substrate</name>
    </ligand>
</feature>
<comment type="catalytic activity">
    <reaction evidence="4 8">
        <text>(2R)-2-phosphoglycerate = (2R)-3-phosphoglycerate</text>
        <dbReference type="Rhea" id="RHEA:15901"/>
        <dbReference type="ChEBI" id="CHEBI:58272"/>
        <dbReference type="ChEBI" id="CHEBI:58289"/>
        <dbReference type="EC" id="5.4.2.11"/>
    </reaction>
</comment>
<evidence type="ECO:0000256" key="1">
    <source>
        <dbReference type="ARBA" id="ARBA00006717"/>
    </source>
</evidence>
<protein>
    <recommendedName>
        <fullName evidence="4 8">2,3-bisphosphoglycerate-dependent phosphoglycerate mutase</fullName>
        <shortName evidence="4">BPG-dependent PGAM</shortName>
        <shortName evidence="4">PGAM</shortName>
        <shortName evidence="4">Phosphoglyceromutase</shortName>
        <shortName evidence="4">dPGM</shortName>
        <ecNumber evidence="4 8">5.4.2.11</ecNumber>
    </recommendedName>
</protein>
<reference evidence="9" key="1">
    <citation type="journal article" date="2014" name="Int. J. Syst. Evol. Microbiol.">
        <title>Complete genome sequence of Corynebacterium casei LMG S-19264T (=DSM 44701T), isolated from a smear-ripened cheese.</title>
        <authorList>
            <consortium name="US DOE Joint Genome Institute (JGI-PGF)"/>
            <person name="Walter F."/>
            <person name="Albersmeier A."/>
            <person name="Kalinowski J."/>
            <person name="Ruckert C."/>
        </authorList>
    </citation>
    <scope>NUCLEOTIDE SEQUENCE</scope>
    <source>
        <strain evidence="9">CGMCC 4.7306</strain>
    </source>
</reference>
<dbReference type="SUPFAM" id="SSF53254">
    <property type="entry name" value="Phosphoglycerate mutase-like"/>
    <property type="match status" value="1"/>
</dbReference>
<comment type="function">
    <text evidence="4 8">Catalyzes the interconversion of 2-phosphoglycerate and 3-phosphoglycerate.</text>
</comment>
<feature type="active site" description="Proton donor/acceptor" evidence="4 5">
    <location>
        <position position="87"/>
    </location>
</feature>
<feature type="site" description="Transition state stabilizer" evidence="4 7">
    <location>
        <position position="182"/>
    </location>
</feature>
<feature type="active site" description="Tele-phosphohistidine intermediate" evidence="4 5">
    <location>
        <position position="9"/>
    </location>
</feature>
<feature type="binding site" evidence="4 6">
    <location>
        <position position="60"/>
    </location>
    <ligand>
        <name>substrate</name>
    </ligand>
</feature>
<dbReference type="AlphaFoldDB" id="A0A917SH95"/>
<dbReference type="PROSITE" id="PS00175">
    <property type="entry name" value="PG_MUTASE"/>
    <property type="match status" value="1"/>
</dbReference>
<dbReference type="GO" id="GO:0006096">
    <property type="term" value="P:glycolytic process"/>
    <property type="evidence" value="ECO:0007669"/>
    <property type="project" value="UniProtKB-UniRule"/>
</dbReference>
<feature type="binding site" evidence="4 6">
    <location>
        <begin position="21"/>
        <end position="22"/>
    </location>
    <ligand>
        <name>substrate</name>
    </ligand>
</feature>
<evidence type="ECO:0000313" key="9">
    <source>
        <dbReference type="EMBL" id="GGL79298.1"/>
    </source>
</evidence>
<evidence type="ECO:0000256" key="4">
    <source>
        <dbReference type="HAMAP-Rule" id="MF_01039"/>
    </source>
</evidence>
<feature type="binding site" evidence="4 6">
    <location>
        <begin position="183"/>
        <end position="184"/>
    </location>
    <ligand>
        <name>substrate</name>
    </ligand>
</feature>
<evidence type="ECO:0000256" key="5">
    <source>
        <dbReference type="PIRSR" id="PIRSR613078-1"/>
    </source>
</evidence>
<dbReference type="NCBIfam" id="TIGR01258">
    <property type="entry name" value="pgm_1"/>
    <property type="match status" value="1"/>
</dbReference>
<evidence type="ECO:0000256" key="7">
    <source>
        <dbReference type="PIRSR" id="PIRSR613078-3"/>
    </source>
</evidence>
<evidence type="ECO:0000256" key="3">
    <source>
        <dbReference type="ARBA" id="ARBA00023235"/>
    </source>
</evidence>
<dbReference type="InterPro" id="IPR029033">
    <property type="entry name" value="His_PPase_superfam"/>
</dbReference>
<evidence type="ECO:0000256" key="2">
    <source>
        <dbReference type="ARBA" id="ARBA00023152"/>
    </source>
</evidence>
<sequence length="249" mass="27568">MSKLILLRHGQSTANAAGEFTGWTDAALTEIRQLEAHKAARLLHSADLLPDSIHTSVLWRSIHTAQIVADDLGRSWLPVHRSWRLNERHYGALTTRKKSHVRLQVGTHQYRLWRRSFEAPPPPMPPDELENLRADPRYADLPHRTIPACESLADVLTRLLPYWIDEIAAELRHGGTPLVVAHGNSLRALVMHLDQLSPAQVAGLNIPTGIPLCYDLDEMLTSKHSGGHYLDPDTAESAAEAIAAEGEAG</sequence>
<comment type="caution">
    <text evidence="9">The sequence shown here is derived from an EMBL/GenBank/DDBJ whole genome shotgun (WGS) entry which is preliminary data.</text>
</comment>
<dbReference type="GO" id="GO:0006094">
    <property type="term" value="P:gluconeogenesis"/>
    <property type="evidence" value="ECO:0007669"/>
    <property type="project" value="UniProtKB-UniRule"/>
</dbReference>
<keyword evidence="10" id="KW-1185">Reference proteome</keyword>
<dbReference type="GO" id="GO:0004619">
    <property type="term" value="F:phosphoglycerate mutase activity"/>
    <property type="evidence" value="ECO:0007669"/>
    <property type="project" value="UniProtKB-UniRule"/>
</dbReference>
<comment type="similarity">
    <text evidence="1 4">Belongs to the phosphoglycerate mutase family. BPG-dependent PGAM subfamily.</text>
</comment>